<keyword evidence="2" id="KW-0238">DNA-binding</keyword>
<dbReference type="InterPro" id="IPR036388">
    <property type="entry name" value="WH-like_DNA-bd_sf"/>
</dbReference>
<accession>A0ABT4IAH1</accession>
<evidence type="ECO:0000256" key="1">
    <source>
        <dbReference type="ARBA" id="ARBA00023015"/>
    </source>
</evidence>
<reference evidence="5" key="1">
    <citation type="submission" date="2022-10" db="EMBL/GenBank/DDBJ databases">
        <title>Genome sequence of Actinomyces israelii ATCC 10048.</title>
        <authorList>
            <person name="Watt R.M."/>
            <person name="Tong W.M."/>
        </authorList>
    </citation>
    <scope>NUCLEOTIDE SEQUENCE</scope>
    <source>
        <strain evidence="5">ATCC 10048</strain>
    </source>
</reference>
<evidence type="ECO:0000256" key="2">
    <source>
        <dbReference type="ARBA" id="ARBA00023125"/>
    </source>
</evidence>
<protein>
    <submittedName>
        <fullName evidence="5">Helix-turn-helix domain-containing protein</fullName>
    </submittedName>
</protein>
<keyword evidence="3" id="KW-0804">Transcription</keyword>
<evidence type="ECO:0000313" key="5">
    <source>
        <dbReference type="EMBL" id="MCZ0858349.1"/>
    </source>
</evidence>
<comment type="caution">
    <text evidence="5">The sequence shown here is derived from an EMBL/GenBank/DDBJ whole genome shotgun (WGS) entry which is preliminary data.</text>
</comment>
<evidence type="ECO:0000313" key="6">
    <source>
        <dbReference type="Proteomes" id="UP001072034"/>
    </source>
</evidence>
<feature type="domain" description="HTH hxlR-type" evidence="4">
    <location>
        <begin position="24"/>
        <end position="122"/>
    </location>
</feature>
<dbReference type="Gene3D" id="1.10.10.10">
    <property type="entry name" value="Winged helix-like DNA-binding domain superfamily/Winged helix DNA-binding domain"/>
    <property type="match status" value="1"/>
</dbReference>
<name>A0ABT4IAH1_9ACTO</name>
<evidence type="ECO:0000259" key="4">
    <source>
        <dbReference type="PROSITE" id="PS51118"/>
    </source>
</evidence>
<dbReference type="SUPFAM" id="SSF46785">
    <property type="entry name" value="Winged helix' DNA-binding domain"/>
    <property type="match status" value="1"/>
</dbReference>
<evidence type="ECO:0000256" key="3">
    <source>
        <dbReference type="ARBA" id="ARBA00023163"/>
    </source>
</evidence>
<gene>
    <name evidence="5" type="ORF">OHJ16_09875</name>
</gene>
<dbReference type="PANTHER" id="PTHR33204">
    <property type="entry name" value="TRANSCRIPTIONAL REGULATOR, MARR FAMILY"/>
    <property type="match status" value="1"/>
</dbReference>
<dbReference type="Proteomes" id="UP001072034">
    <property type="component" value="Unassembled WGS sequence"/>
</dbReference>
<dbReference type="InterPro" id="IPR036390">
    <property type="entry name" value="WH_DNA-bd_sf"/>
</dbReference>
<dbReference type="InterPro" id="IPR002577">
    <property type="entry name" value="HTH_HxlR"/>
</dbReference>
<dbReference type="PANTHER" id="PTHR33204:SF37">
    <property type="entry name" value="HTH-TYPE TRANSCRIPTIONAL REGULATOR YODB"/>
    <property type="match status" value="1"/>
</dbReference>
<dbReference type="PROSITE" id="PS51118">
    <property type="entry name" value="HTH_HXLR"/>
    <property type="match status" value="1"/>
</dbReference>
<dbReference type="RefSeq" id="WP_268917750.1">
    <property type="nucleotide sequence ID" value="NZ_JAPTMY010000020.1"/>
</dbReference>
<sequence length="137" mass="14756">MTAEAERGPLGAPLNDYDILAPACPSRTVLRHVVDRWTPLVVAVLARGPHRFGELRAAVGGITPKVLTETLRSMERDGLVTRDQAPGVPPRVDYALTPLGTTLAEPMGALRAWAEGHAEEVLGNRARYDAVVRDGAR</sequence>
<dbReference type="Pfam" id="PF01638">
    <property type="entry name" value="HxlR"/>
    <property type="match status" value="1"/>
</dbReference>
<keyword evidence="6" id="KW-1185">Reference proteome</keyword>
<proteinExistence type="predicted"/>
<organism evidence="5 6">
    <name type="scientific">Actinomyces israelii</name>
    <dbReference type="NCBI Taxonomy" id="1659"/>
    <lineage>
        <taxon>Bacteria</taxon>
        <taxon>Bacillati</taxon>
        <taxon>Actinomycetota</taxon>
        <taxon>Actinomycetes</taxon>
        <taxon>Actinomycetales</taxon>
        <taxon>Actinomycetaceae</taxon>
        <taxon>Actinomyces</taxon>
    </lineage>
</organism>
<dbReference type="EMBL" id="JAPTMY010000020">
    <property type="protein sequence ID" value="MCZ0858349.1"/>
    <property type="molecule type" value="Genomic_DNA"/>
</dbReference>
<keyword evidence="1" id="KW-0805">Transcription regulation</keyword>